<dbReference type="AlphaFoldDB" id="A0A222EQJ8"/>
<feature type="coiled-coil region" evidence="1">
    <location>
        <begin position="145"/>
        <end position="217"/>
    </location>
</feature>
<name>A0A222EQJ8_9MOLU</name>
<dbReference type="EMBL" id="CP022536">
    <property type="protein sequence ID" value="ASP28808.1"/>
    <property type="molecule type" value="Genomic_DNA"/>
</dbReference>
<keyword evidence="1" id="KW-0175">Coiled coil</keyword>
<sequence length="244" mass="29512">MKNNEIDYFDRLLNNVSDNLKKSIKIEEVDNFKNNLEKFNELKVYAKYNYMNYDEFRANNDTRNLVTELVKKIQKYDKKVKKVINESYESFIEKEFQKLPKMSDVEWKKKGEENYINLINDINEEIELINISKKKLMEIKYQKMVEKYEKTLKEKEILIKDKETADKDKETADKDKEAKVKDKETEAKEKEILIKKNKNYKEKLSTLKVDKERSIEDIKKNKNLSKEQKEEVINIIKRVKKDER</sequence>
<protein>
    <submittedName>
        <fullName evidence="2">Uncharacterized protein</fullName>
    </submittedName>
</protein>
<gene>
    <name evidence="2" type="ORF">SCORR_v1c10360</name>
</gene>
<evidence type="ECO:0000256" key="1">
    <source>
        <dbReference type="SAM" id="Coils"/>
    </source>
</evidence>
<reference evidence="2 3" key="1">
    <citation type="submission" date="2017-07" db="EMBL/GenBank/DDBJ databases">
        <title>Complete genome sequence of Spiroplasma corruscae EC-1 (DSM 19793).</title>
        <authorList>
            <person name="Tsai Y.-M."/>
            <person name="Lo W.-S."/>
            <person name="Kuo C.-H."/>
        </authorList>
    </citation>
    <scope>NUCLEOTIDE SEQUENCE [LARGE SCALE GENOMIC DNA]</scope>
    <source>
        <strain evidence="2 3">EC-1</strain>
        <plasmid evidence="2 3">unnamed</plasmid>
    </source>
</reference>
<dbReference type="RefSeq" id="WP_094049970.1">
    <property type="nucleotide sequence ID" value="NZ_CP022536.1"/>
</dbReference>
<dbReference type="Proteomes" id="UP000203229">
    <property type="component" value="Plasmid unnamed"/>
</dbReference>
<geneLocation type="plasmid" evidence="2 3">
    <name>unnamed</name>
</geneLocation>
<keyword evidence="2" id="KW-0614">Plasmid</keyword>
<dbReference type="KEGG" id="scou:SCORR_v1c10360"/>
<keyword evidence="3" id="KW-1185">Reference proteome</keyword>
<evidence type="ECO:0000313" key="2">
    <source>
        <dbReference type="EMBL" id="ASP28808.1"/>
    </source>
</evidence>
<organism evidence="2 3">
    <name type="scientific">Spiroplasma corruscae</name>
    <dbReference type="NCBI Taxonomy" id="216934"/>
    <lineage>
        <taxon>Bacteria</taxon>
        <taxon>Bacillati</taxon>
        <taxon>Mycoplasmatota</taxon>
        <taxon>Mollicutes</taxon>
        <taxon>Entomoplasmatales</taxon>
        <taxon>Spiroplasmataceae</taxon>
        <taxon>Spiroplasma</taxon>
    </lineage>
</organism>
<evidence type="ECO:0000313" key="3">
    <source>
        <dbReference type="Proteomes" id="UP000203229"/>
    </source>
</evidence>
<accession>A0A222EQJ8</accession>
<proteinExistence type="predicted"/>